<evidence type="ECO:0000256" key="1">
    <source>
        <dbReference type="SAM" id="MobiDB-lite"/>
    </source>
</evidence>
<dbReference type="EMBL" id="CP009922">
    <property type="protein sequence ID" value="AKG42342.1"/>
    <property type="molecule type" value="Genomic_DNA"/>
</dbReference>
<reference evidence="3" key="1">
    <citation type="submission" date="2019-08" db="EMBL/GenBank/DDBJ databases">
        <title>Complete genome sequence of a mangrove-derived Streptomyces xiamenensis.</title>
        <authorList>
            <person name="Xu J."/>
        </authorList>
    </citation>
    <scope>NUCLEOTIDE SEQUENCE</scope>
    <source>
        <strain evidence="3">318</strain>
    </source>
</reference>
<feature type="compositionally biased region" description="Basic and acidic residues" evidence="1">
    <location>
        <begin position="185"/>
        <end position="196"/>
    </location>
</feature>
<keyword evidence="2" id="KW-0812">Transmembrane</keyword>
<dbReference type="KEGG" id="sxi:SXIM_09580"/>
<proteinExistence type="predicted"/>
<feature type="transmembrane region" description="Helical" evidence="2">
    <location>
        <begin position="73"/>
        <end position="98"/>
    </location>
</feature>
<keyword evidence="2" id="KW-1133">Transmembrane helix</keyword>
<evidence type="ECO:0000256" key="2">
    <source>
        <dbReference type="SAM" id="Phobius"/>
    </source>
</evidence>
<name>A0A0F7FQZ7_9ACTN</name>
<dbReference type="STRING" id="408015.SXIM_09580"/>
<evidence type="ECO:0008006" key="5">
    <source>
        <dbReference type="Google" id="ProtNLM"/>
    </source>
</evidence>
<evidence type="ECO:0000313" key="4">
    <source>
        <dbReference type="Proteomes" id="UP000034034"/>
    </source>
</evidence>
<feature type="region of interest" description="Disordered" evidence="1">
    <location>
        <begin position="185"/>
        <end position="207"/>
    </location>
</feature>
<dbReference type="AlphaFoldDB" id="A0A0F7FQZ7"/>
<accession>A0A0F7FQZ7</accession>
<evidence type="ECO:0000313" key="3">
    <source>
        <dbReference type="EMBL" id="AKG42342.1"/>
    </source>
</evidence>
<keyword evidence="2" id="KW-0472">Membrane</keyword>
<dbReference type="HOGENOM" id="CLU_1325779_0_0_11"/>
<keyword evidence="4" id="KW-1185">Reference proteome</keyword>
<organism evidence="3 4">
    <name type="scientific">Streptomyces xiamenensis</name>
    <dbReference type="NCBI Taxonomy" id="408015"/>
    <lineage>
        <taxon>Bacteria</taxon>
        <taxon>Bacillati</taxon>
        <taxon>Actinomycetota</taxon>
        <taxon>Actinomycetes</taxon>
        <taxon>Kitasatosporales</taxon>
        <taxon>Streptomycetaceae</taxon>
        <taxon>Streptomyces</taxon>
    </lineage>
</organism>
<protein>
    <recommendedName>
        <fullName evidence="5">YcxB-like protein domain-containing protein</fullName>
    </recommendedName>
</protein>
<gene>
    <name evidence="3" type="ORF">SXIM_09580</name>
</gene>
<dbReference type="PATRIC" id="fig|408015.6.peg.987"/>
<sequence length="207" mass="23112">MNDPVFIIRDRENRTDDGTGIEFGGVLTHADLSGALRARRWGLVGPFVFYLLLLGAIAAAFQDDLLEGFSNQAVALVDIFVAILVGLTVWRVFHWFLIMLRVRRIRRNGGIHFRIGNSSAEVIEGKASHRFSLHHFPFWVETKRSFVLVSSRSPFSTVLMLPKRLAGGEAGVDRLRALLAETREPLSREGGRRERTGGGTASDAIRR</sequence>
<feature type="transmembrane region" description="Helical" evidence="2">
    <location>
        <begin position="41"/>
        <end position="61"/>
    </location>
</feature>
<dbReference type="Proteomes" id="UP000034034">
    <property type="component" value="Chromosome"/>
</dbReference>